<reference evidence="2 3" key="1">
    <citation type="submission" date="2020-08" db="EMBL/GenBank/DDBJ databases">
        <title>Sequencing the genomes of 1000 actinobacteria strains.</title>
        <authorList>
            <person name="Klenk H.-P."/>
        </authorList>
    </citation>
    <scope>NUCLEOTIDE SEQUENCE [LARGE SCALE GENOMIC DNA]</scope>
    <source>
        <strain evidence="2 3">DSM 45518</strain>
    </source>
</reference>
<organism evidence="2 3">
    <name type="scientific">Paractinoplanes abujensis</name>
    <dbReference type="NCBI Taxonomy" id="882441"/>
    <lineage>
        <taxon>Bacteria</taxon>
        <taxon>Bacillati</taxon>
        <taxon>Actinomycetota</taxon>
        <taxon>Actinomycetes</taxon>
        <taxon>Micromonosporales</taxon>
        <taxon>Micromonosporaceae</taxon>
        <taxon>Paractinoplanes</taxon>
    </lineage>
</organism>
<sequence length="349" mass="36696">MDRIPSSVEVAVRSAGKNRLPYAGELPDIYRRARRRRTRRRAAVAFTAVAVAAGLVGGGLAVRQQRPDIQPAVAVTPTGPAQRLILTMASGAFTTAQQTDPIQLRGDLAVGELTPEGKIVPHPVSGTDDTSKAILLPDGRMVSLGPVAGREMLLSVEQPGGDLVQRDIQQDHEPVALVAATGTTAYLWRPPGLVEHDLAGGLERLVIQSMSDPPSRTLPALDGSDVVGDRLVTAESPRSCRPLLLDLRSLSALRELPVTGLGCRKVIGLRLSPSTGRVAVAYQKKGAVRVAVLSTEDGTILADRPAATADGAAGQVIVDMAWLDERNVRAVAVPSAPGAHLLKPITIAT</sequence>
<dbReference type="RefSeq" id="WP_184949982.1">
    <property type="nucleotide sequence ID" value="NZ_BOMC01000007.1"/>
</dbReference>
<evidence type="ECO:0000313" key="2">
    <source>
        <dbReference type="EMBL" id="MBB4691120.1"/>
    </source>
</evidence>
<dbReference type="Proteomes" id="UP000542742">
    <property type="component" value="Unassembled WGS sequence"/>
</dbReference>
<keyword evidence="1" id="KW-1133">Transmembrane helix</keyword>
<evidence type="ECO:0000313" key="3">
    <source>
        <dbReference type="Proteomes" id="UP000542742"/>
    </source>
</evidence>
<evidence type="ECO:0000256" key="1">
    <source>
        <dbReference type="SAM" id="Phobius"/>
    </source>
</evidence>
<comment type="caution">
    <text evidence="2">The sequence shown here is derived from an EMBL/GenBank/DDBJ whole genome shotgun (WGS) entry which is preliminary data.</text>
</comment>
<dbReference type="AlphaFoldDB" id="A0A7W7G0G2"/>
<protein>
    <submittedName>
        <fullName evidence="2">Uncharacterized protein</fullName>
    </submittedName>
</protein>
<keyword evidence="3" id="KW-1185">Reference proteome</keyword>
<keyword evidence="1" id="KW-0472">Membrane</keyword>
<accession>A0A7W7G0G2</accession>
<proteinExistence type="predicted"/>
<name>A0A7W7G0G2_9ACTN</name>
<gene>
    <name evidence="2" type="ORF">BKA14_001268</name>
</gene>
<dbReference type="EMBL" id="JACHMF010000001">
    <property type="protein sequence ID" value="MBB4691120.1"/>
    <property type="molecule type" value="Genomic_DNA"/>
</dbReference>
<feature type="transmembrane region" description="Helical" evidence="1">
    <location>
        <begin position="42"/>
        <end position="62"/>
    </location>
</feature>
<keyword evidence="1" id="KW-0812">Transmembrane</keyword>